<proteinExistence type="predicted"/>
<evidence type="ECO:0000313" key="2">
    <source>
        <dbReference type="Proteomes" id="UP000295414"/>
    </source>
</evidence>
<evidence type="ECO:0008006" key="3">
    <source>
        <dbReference type="Google" id="ProtNLM"/>
    </source>
</evidence>
<dbReference type="AlphaFoldDB" id="A0A4R3N3I1"/>
<reference evidence="1 2" key="1">
    <citation type="submission" date="2019-03" db="EMBL/GenBank/DDBJ databases">
        <title>Genomic Encyclopedia of Type Strains, Phase IV (KMG-IV): sequencing the most valuable type-strain genomes for metagenomic binning, comparative biology and taxonomic classification.</title>
        <authorList>
            <person name="Goeker M."/>
        </authorList>
    </citation>
    <scope>NUCLEOTIDE SEQUENCE [LARGE SCALE GENOMIC DNA]</scope>
    <source>
        <strain evidence="1 2">DSM 13605</strain>
    </source>
</reference>
<dbReference type="EMBL" id="SMAP01000006">
    <property type="protein sequence ID" value="TCT23304.1"/>
    <property type="molecule type" value="Genomic_DNA"/>
</dbReference>
<keyword evidence="2" id="KW-1185">Reference proteome</keyword>
<dbReference type="Proteomes" id="UP000295414">
    <property type="component" value="Unassembled WGS sequence"/>
</dbReference>
<comment type="caution">
    <text evidence="1">The sequence shown here is derived from an EMBL/GenBank/DDBJ whole genome shotgun (WGS) entry which is preliminary data.</text>
</comment>
<evidence type="ECO:0000313" key="1">
    <source>
        <dbReference type="EMBL" id="TCT23304.1"/>
    </source>
</evidence>
<organism evidence="1 2">
    <name type="scientific">Thermomonas haemolytica</name>
    <dbReference type="NCBI Taxonomy" id="141949"/>
    <lineage>
        <taxon>Bacteria</taxon>
        <taxon>Pseudomonadati</taxon>
        <taxon>Pseudomonadota</taxon>
        <taxon>Gammaproteobacteria</taxon>
        <taxon>Lysobacterales</taxon>
        <taxon>Lysobacteraceae</taxon>
        <taxon>Thermomonas</taxon>
    </lineage>
</organism>
<sequence>MAVALRFEFNPLTLAYVERPRTLDVQGDPVELDFWTREPRGRERFWLVVAIDDTLSPRSPRREYRRARALIEAAQHAQLSLEFCYEEDLQKDAASLGTWYRLLPYAQTALTLPNREALRTQVMAQFDTLTRASFGQIESALRGFHAADVRAIAVDLVCTGQLALVDPAHLTRFSVLERRSAHGQA</sequence>
<accession>A0A4R3N3I1</accession>
<name>A0A4R3N3I1_9GAMM</name>
<protein>
    <recommendedName>
        <fullName evidence="3">TnsA endonuclease-like protein</fullName>
    </recommendedName>
</protein>
<gene>
    <name evidence="1" type="ORF">EDC34_106124</name>
</gene>